<dbReference type="PANTHER" id="PTHR34989">
    <property type="entry name" value="PROTEIN HDED"/>
    <property type="match status" value="1"/>
</dbReference>
<keyword evidence="1" id="KW-0472">Membrane</keyword>
<evidence type="ECO:0000313" key="3">
    <source>
        <dbReference type="Proteomes" id="UP000597444"/>
    </source>
</evidence>
<feature type="transmembrane region" description="Helical" evidence="1">
    <location>
        <begin position="126"/>
        <end position="145"/>
    </location>
</feature>
<feature type="transmembrane region" description="Helical" evidence="1">
    <location>
        <begin position="70"/>
        <end position="89"/>
    </location>
</feature>
<evidence type="ECO:0000256" key="1">
    <source>
        <dbReference type="SAM" id="Phobius"/>
    </source>
</evidence>
<dbReference type="PANTHER" id="PTHR34989:SF1">
    <property type="entry name" value="PROTEIN HDED"/>
    <property type="match status" value="1"/>
</dbReference>
<dbReference type="AlphaFoldDB" id="A0A8J3IJN3"/>
<keyword evidence="1" id="KW-1133">Transmembrane helix</keyword>
<reference evidence="2" key="1">
    <citation type="submission" date="2020-10" db="EMBL/GenBank/DDBJ databases">
        <title>Taxonomic study of unclassified bacteria belonging to the class Ktedonobacteria.</title>
        <authorList>
            <person name="Yabe S."/>
            <person name="Wang C.M."/>
            <person name="Zheng Y."/>
            <person name="Sakai Y."/>
            <person name="Cavaletti L."/>
            <person name="Monciardini P."/>
            <person name="Donadio S."/>
        </authorList>
    </citation>
    <scope>NUCLEOTIDE SEQUENCE</scope>
    <source>
        <strain evidence="2">ID150040</strain>
    </source>
</reference>
<protein>
    <submittedName>
        <fullName evidence="2">Membrane protein</fullName>
    </submittedName>
</protein>
<gene>
    <name evidence="2" type="ORF">KSF_037360</name>
</gene>
<sequence>MLTNQYLMQRNWWVLALRGLIAVIFGVAALAWPGLTILVLVAIFGAYALVDGIIAIIVSLQERNSLRRWWVLLLEGIVGILIGIATFVWPGITAIVLLTLIAVWAIITGIFEIVEAFSGHGTPGQEWAIGIAGILSIALGILLLARPGVGLLTIALFIGIYAIIFGIMLIIRAFQFRSARPAL</sequence>
<feature type="transmembrane region" description="Helical" evidence="1">
    <location>
        <begin position="37"/>
        <end position="58"/>
    </location>
</feature>
<dbReference type="InterPro" id="IPR005325">
    <property type="entry name" value="DUF308_memb"/>
</dbReference>
<keyword evidence="3" id="KW-1185">Reference proteome</keyword>
<dbReference type="Pfam" id="PF03729">
    <property type="entry name" value="DUF308"/>
    <property type="match status" value="2"/>
</dbReference>
<dbReference type="RefSeq" id="WP_220204460.1">
    <property type="nucleotide sequence ID" value="NZ_BNJK01000001.1"/>
</dbReference>
<comment type="caution">
    <text evidence="2">The sequence shown here is derived from an EMBL/GenBank/DDBJ whole genome shotgun (WGS) entry which is preliminary data.</text>
</comment>
<organism evidence="2 3">
    <name type="scientific">Reticulibacter mediterranei</name>
    <dbReference type="NCBI Taxonomy" id="2778369"/>
    <lineage>
        <taxon>Bacteria</taxon>
        <taxon>Bacillati</taxon>
        <taxon>Chloroflexota</taxon>
        <taxon>Ktedonobacteria</taxon>
        <taxon>Ktedonobacterales</taxon>
        <taxon>Reticulibacteraceae</taxon>
        <taxon>Reticulibacter</taxon>
    </lineage>
</organism>
<keyword evidence="1" id="KW-0812">Transmembrane</keyword>
<name>A0A8J3IJN3_9CHLR</name>
<accession>A0A8J3IJN3</accession>
<dbReference type="InterPro" id="IPR052712">
    <property type="entry name" value="Acid_resist_chaperone_HdeD"/>
</dbReference>
<proteinExistence type="predicted"/>
<feature type="transmembrane region" description="Helical" evidence="1">
    <location>
        <begin position="95"/>
        <end position="114"/>
    </location>
</feature>
<dbReference type="GO" id="GO:0005886">
    <property type="term" value="C:plasma membrane"/>
    <property type="evidence" value="ECO:0007669"/>
    <property type="project" value="TreeGrafter"/>
</dbReference>
<feature type="transmembrane region" description="Helical" evidence="1">
    <location>
        <begin position="12"/>
        <end position="31"/>
    </location>
</feature>
<dbReference type="Proteomes" id="UP000597444">
    <property type="component" value="Unassembled WGS sequence"/>
</dbReference>
<evidence type="ECO:0000313" key="2">
    <source>
        <dbReference type="EMBL" id="GHO93688.1"/>
    </source>
</evidence>
<feature type="transmembrane region" description="Helical" evidence="1">
    <location>
        <begin position="151"/>
        <end position="171"/>
    </location>
</feature>
<dbReference type="EMBL" id="BNJK01000001">
    <property type="protein sequence ID" value="GHO93688.1"/>
    <property type="molecule type" value="Genomic_DNA"/>
</dbReference>